<evidence type="ECO:0000256" key="14">
    <source>
        <dbReference type="ARBA" id="ARBA00023170"/>
    </source>
</evidence>
<evidence type="ECO:0000259" key="20">
    <source>
        <dbReference type="PROSITE" id="PS50011"/>
    </source>
</evidence>
<dbReference type="Gene3D" id="3.30.430.20">
    <property type="entry name" value="Gnk2 domain, C-X8-C-X2-C motif"/>
    <property type="match status" value="2"/>
</dbReference>
<dbReference type="Gene3D" id="3.30.200.20">
    <property type="entry name" value="Phosphorylase Kinase, domain 1"/>
    <property type="match status" value="1"/>
</dbReference>
<sequence length="703" mass="76207">MASALLTVVALLWALAVAAGQDDNNAVVLPGWPSCSTTDNYTDGSQYKKNLDQLLAALPAAAGDNGWFYKGSAGAGGADEVFGLIMCYADWNAIQCQYCLADAGAGIKHWCPGSRSASAIYNACVLRYSDEPIPATADLEVVFNAYVSGEPVTSQGLSDAWLRLMTKLTSGVTADPLRLANDTAPYSSSQEMYGLAQCTRDLNGTECSKCINSYIGQLGDMFPNDTGGAIKGHSCYLIYQVGKLDITLPPAPVPPPPSLQPSPGLYFFLVEQIVGRLVQRNNVDVVRSTEPSSSSKTGIVIVVYVGSVLIILGLAMWFLLRRRKSKKQAKIFEQGREHEMKKGGDFDDDDEPEMENEFEKGTGPKRFGYSELAIAADNFSDTHKLGEGGFGSVYRGFLKEMNLDVAIKRVSKGSKQGRKEYASEVRIISCIRHRNLVQLIGWCHDAGELLLVYELMPNGSLDTHLYSNSTLVPWPIRHDIVLGLGSALLYLHQDWEQCVLHRDIKPSNVMLDASFNAKLGDFGLARLVDHGRGSHTTVLAGTMGYMDPECMINGRASAQSDVYSFGVVLLEIACGRRPMVARRGEQDVIHIVQWAWDFYGQGDILDAADGRLSGEFDAGEMEAVMIVGLWCAHPDRSLRPSIRQAVNVLRGEAPLPSLPARMPVATFLAPPDAFYYTSSVTTGSSSTGTGTSTTPSSTASLLK</sequence>
<dbReference type="InterPro" id="IPR008271">
    <property type="entry name" value="Ser/Thr_kinase_AS"/>
</dbReference>
<dbReference type="InterPro" id="IPR011009">
    <property type="entry name" value="Kinase-like_dom_sf"/>
</dbReference>
<keyword evidence="5" id="KW-0808">Transferase</keyword>
<dbReference type="OrthoDB" id="669224at2759"/>
<dbReference type="GO" id="GO:0004672">
    <property type="term" value="F:protein kinase activity"/>
    <property type="evidence" value="ECO:0007669"/>
    <property type="project" value="InterPro"/>
</dbReference>
<name>A0A835A5E8_9POAL</name>
<dbReference type="Proteomes" id="UP000636709">
    <property type="component" value="Unassembled WGS sequence"/>
</dbReference>
<organism evidence="22 23">
    <name type="scientific">Digitaria exilis</name>
    <dbReference type="NCBI Taxonomy" id="1010633"/>
    <lineage>
        <taxon>Eukaryota</taxon>
        <taxon>Viridiplantae</taxon>
        <taxon>Streptophyta</taxon>
        <taxon>Embryophyta</taxon>
        <taxon>Tracheophyta</taxon>
        <taxon>Spermatophyta</taxon>
        <taxon>Magnoliopsida</taxon>
        <taxon>Liliopsida</taxon>
        <taxon>Poales</taxon>
        <taxon>Poaceae</taxon>
        <taxon>PACMAD clade</taxon>
        <taxon>Panicoideae</taxon>
        <taxon>Panicodae</taxon>
        <taxon>Paniceae</taxon>
        <taxon>Anthephorinae</taxon>
        <taxon>Digitaria</taxon>
    </lineage>
</organism>
<comment type="similarity">
    <text evidence="3">In the C-terminal section; belongs to the protein kinase superfamily. Ser/Thr protein kinase family.</text>
</comment>
<evidence type="ECO:0000256" key="12">
    <source>
        <dbReference type="ARBA" id="ARBA00022989"/>
    </source>
</evidence>
<protein>
    <submittedName>
        <fullName evidence="22">Uncharacterized protein</fullName>
    </submittedName>
</protein>
<evidence type="ECO:0000313" key="22">
    <source>
        <dbReference type="EMBL" id="KAF8655547.1"/>
    </source>
</evidence>
<evidence type="ECO:0000313" key="23">
    <source>
        <dbReference type="Proteomes" id="UP000636709"/>
    </source>
</evidence>
<dbReference type="SMART" id="SM00220">
    <property type="entry name" value="S_TKc"/>
    <property type="match status" value="1"/>
</dbReference>
<comment type="similarity">
    <text evidence="2">In the N-terminal section; belongs to the leguminous lectin family.</text>
</comment>
<evidence type="ECO:0000256" key="11">
    <source>
        <dbReference type="ARBA" id="ARBA00022840"/>
    </source>
</evidence>
<dbReference type="FunFam" id="3.30.200.20:FF:000168">
    <property type="entry name" value="L-type lectin-domain containing receptor kinase IX.1"/>
    <property type="match status" value="1"/>
</dbReference>
<dbReference type="InterPro" id="IPR050528">
    <property type="entry name" value="L-type_Lectin-RKs"/>
</dbReference>
<dbReference type="CDD" id="cd23509">
    <property type="entry name" value="Gnk2-like"/>
    <property type="match status" value="2"/>
</dbReference>
<dbReference type="Pfam" id="PF00069">
    <property type="entry name" value="Pkinase"/>
    <property type="match status" value="1"/>
</dbReference>
<dbReference type="PANTHER" id="PTHR27007">
    <property type="match status" value="1"/>
</dbReference>
<keyword evidence="9 16" id="KW-0547">Nucleotide-binding</keyword>
<comment type="subcellular location">
    <subcellularLocation>
        <location evidence="1">Cell membrane</location>
        <topology evidence="1">Single-pass type I membrane protein</topology>
    </subcellularLocation>
</comment>
<dbReference type="InterPro" id="IPR002902">
    <property type="entry name" value="GNK2"/>
</dbReference>
<feature type="region of interest" description="Disordered" evidence="17">
    <location>
        <begin position="680"/>
        <end position="703"/>
    </location>
</feature>
<evidence type="ECO:0000256" key="10">
    <source>
        <dbReference type="ARBA" id="ARBA00022777"/>
    </source>
</evidence>
<dbReference type="FunFam" id="3.30.430.20:FF:000016">
    <property type="entry name" value="Cysteine-rich receptor-like protein kinase 10"/>
    <property type="match status" value="1"/>
</dbReference>
<dbReference type="PROSITE" id="PS51473">
    <property type="entry name" value="GNK2"/>
    <property type="match status" value="2"/>
</dbReference>
<reference evidence="22" key="1">
    <citation type="submission" date="2020-07" db="EMBL/GenBank/DDBJ databases">
        <title>Genome sequence and genetic diversity analysis of an under-domesticated orphan crop, white fonio (Digitaria exilis).</title>
        <authorList>
            <person name="Bennetzen J.L."/>
            <person name="Chen S."/>
            <person name="Ma X."/>
            <person name="Wang X."/>
            <person name="Yssel A.E.J."/>
            <person name="Chaluvadi S.R."/>
            <person name="Johnson M."/>
            <person name="Gangashetty P."/>
            <person name="Hamidou F."/>
            <person name="Sanogo M.D."/>
            <person name="Zwaenepoel A."/>
            <person name="Wallace J."/>
            <person name="Van De Peer Y."/>
            <person name="Van Deynze A."/>
        </authorList>
    </citation>
    <scope>NUCLEOTIDE SEQUENCE</scope>
    <source>
        <tissue evidence="22">Leaves</tissue>
    </source>
</reference>
<dbReference type="InterPro" id="IPR017441">
    <property type="entry name" value="Protein_kinase_ATP_BS"/>
</dbReference>
<dbReference type="PROSITE" id="PS50011">
    <property type="entry name" value="PROTEIN_KINASE_DOM"/>
    <property type="match status" value="1"/>
</dbReference>
<feature type="compositionally biased region" description="Acidic residues" evidence="17">
    <location>
        <begin position="346"/>
        <end position="356"/>
    </location>
</feature>
<evidence type="ECO:0000256" key="19">
    <source>
        <dbReference type="SAM" id="SignalP"/>
    </source>
</evidence>
<keyword evidence="8" id="KW-0677">Repeat</keyword>
<dbReference type="GO" id="GO:0002229">
    <property type="term" value="P:defense response to oomycetes"/>
    <property type="evidence" value="ECO:0007669"/>
    <property type="project" value="UniProtKB-ARBA"/>
</dbReference>
<feature type="binding site" evidence="16">
    <location>
        <position position="408"/>
    </location>
    <ligand>
        <name>ATP</name>
        <dbReference type="ChEBI" id="CHEBI:30616"/>
    </ligand>
</feature>
<feature type="transmembrane region" description="Helical" evidence="18">
    <location>
        <begin position="298"/>
        <end position="320"/>
    </location>
</feature>
<feature type="signal peptide" evidence="19">
    <location>
        <begin position="1"/>
        <end position="20"/>
    </location>
</feature>
<keyword evidence="4" id="KW-1003">Cell membrane</keyword>
<evidence type="ECO:0000256" key="17">
    <source>
        <dbReference type="SAM" id="MobiDB-lite"/>
    </source>
</evidence>
<dbReference type="GO" id="GO:0005524">
    <property type="term" value="F:ATP binding"/>
    <property type="evidence" value="ECO:0007669"/>
    <property type="project" value="UniProtKB-UniRule"/>
</dbReference>
<keyword evidence="15" id="KW-0325">Glycoprotein</keyword>
<dbReference type="PROSITE" id="PS00108">
    <property type="entry name" value="PROTEIN_KINASE_ST"/>
    <property type="match status" value="1"/>
</dbReference>
<keyword evidence="11 16" id="KW-0067">ATP-binding</keyword>
<keyword evidence="10" id="KW-0418">Kinase</keyword>
<evidence type="ECO:0000256" key="15">
    <source>
        <dbReference type="ARBA" id="ARBA00023180"/>
    </source>
</evidence>
<dbReference type="Gene3D" id="1.10.510.10">
    <property type="entry name" value="Transferase(Phosphotransferase) domain 1"/>
    <property type="match status" value="1"/>
</dbReference>
<evidence type="ECO:0000256" key="6">
    <source>
        <dbReference type="ARBA" id="ARBA00022692"/>
    </source>
</evidence>
<dbReference type="AlphaFoldDB" id="A0A835A5E8"/>
<keyword evidence="14" id="KW-0675">Receptor</keyword>
<feature type="region of interest" description="Disordered" evidence="17">
    <location>
        <begin position="331"/>
        <end position="364"/>
    </location>
</feature>
<dbReference type="GO" id="GO:0005886">
    <property type="term" value="C:plasma membrane"/>
    <property type="evidence" value="ECO:0007669"/>
    <property type="project" value="UniProtKB-SubCell"/>
</dbReference>
<feature type="domain" description="Gnk2-homologous" evidence="21">
    <location>
        <begin position="29"/>
        <end position="133"/>
    </location>
</feature>
<feature type="domain" description="Protein kinase" evidence="20">
    <location>
        <begin position="379"/>
        <end position="658"/>
    </location>
</feature>
<keyword evidence="7 19" id="KW-0732">Signal</keyword>
<gene>
    <name evidence="22" type="ORF">HU200_061093</name>
</gene>
<keyword evidence="12 18" id="KW-1133">Transmembrane helix</keyword>
<keyword evidence="23" id="KW-1185">Reference proteome</keyword>
<evidence type="ECO:0000259" key="21">
    <source>
        <dbReference type="PROSITE" id="PS51473"/>
    </source>
</evidence>
<evidence type="ECO:0000256" key="8">
    <source>
        <dbReference type="ARBA" id="ARBA00022737"/>
    </source>
</evidence>
<dbReference type="InterPro" id="IPR038408">
    <property type="entry name" value="GNK2_sf"/>
</dbReference>
<evidence type="ECO:0000256" key="13">
    <source>
        <dbReference type="ARBA" id="ARBA00023136"/>
    </source>
</evidence>
<evidence type="ECO:0000256" key="4">
    <source>
        <dbReference type="ARBA" id="ARBA00022475"/>
    </source>
</evidence>
<evidence type="ECO:0000256" key="5">
    <source>
        <dbReference type="ARBA" id="ARBA00022679"/>
    </source>
</evidence>
<dbReference type="EMBL" id="JACEFO010002585">
    <property type="protein sequence ID" value="KAF8655547.1"/>
    <property type="molecule type" value="Genomic_DNA"/>
</dbReference>
<dbReference type="FunFam" id="1.10.510.10:FF:000240">
    <property type="entry name" value="Lectin-domain containing receptor kinase A4.3"/>
    <property type="match status" value="1"/>
</dbReference>
<keyword evidence="6 18" id="KW-0812">Transmembrane</keyword>
<evidence type="ECO:0000256" key="2">
    <source>
        <dbReference type="ARBA" id="ARBA00008536"/>
    </source>
</evidence>
<dbReference type="PROSITE" id="PS00107">
    <property type="entry name" value="PROTEIN_KINASE_ATP"/>
    <property type="match status" value="1"/>
</dbReference>
<feature type="compositionally biased region" description="Basic and acidic residues" evidence="17">
    <location>
        <begin position="333"/>
        <end position="345"/>
    </location>
</feature>
<evidence type="ECO:0000256" key="3">
    <source>
        <dbReference type="ARBA" id="ARBA00010217"/>
    </source>
</evidence>
<comment type="caution">
    <text evidence="22">The sequence shown here is derived from an EMBL/GenBank/DDBJ whole genome shotgun (WGS) entry which is preliminary data.</text>
</comment>
<feature type="domain" description="Gnk2-homologous" evidence="21">
    <location>
        <begin position="139"/>
        <end position="244"/>
    </location>
</feature>
<keyword evidence="13 18" id="KW-0472">Membrane</keyword>
<feature type="chain" id="PRO_5032711828" evidence="19">
    <location>
        <begin position="21"/>
        <end position="703"/>
    </location>
</feature>
<dbReference type="SUPFAM" id="SSF56112">
    <property type="entry name" value="Protein kinase-like (PK-like)"/>
    <property type="match status" value="1"/>
</dbReference>
<evidence type="ECO:0000256" key="1">
    <source>
        <dbReference type="ARBA" id="ARBA00004251"/>
    </source>
</evidence>
<dbReference type="Pfam" id="PF01657">
    <property type="entry name" value="Stress-antifung"/>
    <property type="match status" value="2"/>
</dbReference>
<accession>A0A835A5E8</accession>
<proteinExistence type="inferred from homology"/>
<dbReference type="InterPro" id="IPR000719">
    <property type="entry name" value="Prot_kinase_dom"/>
</dbReference>
<evidence type="ECO:0000256" key="16">
    <source>
        <dbReference type="PROSITE-ProRule" id="PRU10141"/>
    </source>
</evidence>
<evidence type="ECO:0000256" key="7">
    <source>
        <dbReference type="ARBA" id="ARBA00022729"/>
    </source>
</evidence>
<evidence type="ECO:0000256" key="9">
    <source>
        <dbReference type="ARBA" id="ARBA00022741"/>
    </source>
</evidence>
<evidence type="ECO:0000256" key="18">
    <source>
        <dbReference type="SAM" id="Phobius"/>
    </source>
</evidence>